<keyword evidence="3" id="KW-1185">Reference proteome</keyword>
<evidence type="ECO:0000313" key="3">
    <source>
        <dbReference type="Proteomes" id="UP000827986"/>
    </source>
</evidence>
<protein>
    <recommendedName>
        <fullName evidence="4">Secreted protein</fullName>
    </recommendedName>
</protein>
<sequence length="138" mass="15470">MRCCIWIWCQREISRLLGLLSASVRSSQAACTICKLERGVWCEWIKYREKNPSISSDQRRTRAVLTTTYSNLEQEGGIQVSPRQGVLEGSHMNMLEHLADSFRSPMGGCCNSIVVFCAHGLIHLKESTHTVQTTIAGI</sequence>
<evidence type="ECO:0000313" key="2">
    <source>
        <dbReference type="EMBL" id="KAH1171891.1"/>
    </source>
</evidence>
<feature type="signal peptide" evidence="1">
    <location>
        <begin position="1"/>
        <end position="29"/>
    </location>
</feature>
<organism evidence="2 3">
    <name type="scientific">Mauremys mutica</name>
    <name type="common">yellowpond turtle</name>
    <dbReference type="NCBI Taxonomy" id="74926"/>
    <lineage>
        <taxon>Eukaryota</taxon>
        <taxon>Metazoa</taxon>
        <taxon>Chordata</taxon>
        <taxon>Craniata</taxon>
        <taxon>Vertebrata</taxon>
        <taxon>Euteleostomi</taxon>
        <taxon>Archelosauria</taxon>
        <taxon>Testudinata</taxon>
        <taxon>Testudines</taxon>
        <taxon>Cryptodira</taxon>
        <taxon>Durocryptodira</taxon>
        <taxon>Testudinoidea</taxon>
        <taxon>Geoemydidae</taxon>
        <taxon>Geoemydinae</taxon>
        <taxon>Mauremys</taxon>
    </lineage>
</organism>
<dbReference type="AlphaFoldDB" id="A0A9D3X207"/>
<keyword evidence="1" id="KW-0732">Signal</keyword>
<comment type="caution">
    <text evidence="2">The sequence shown here is derived from an EMBL/GenBank/DDBJ whole genome shotgun (WGS) entry which is preliminary data.</text>
</comment>
<reference evidence="2" key="1">
    <citation type="submission" date="2021-09" db="EMBL/GenBank/DDBJ databases">
        <title>The genome of Mauremys mutica provides insights into the evolution of semi-aquatic lifestyle.</title>
        <authorList>
            <person name="Gong S."/>
            <person name="Gao Y."/>
        </authorList>
    </citation>
    <scope>NUCLEOTIDE SEQUENCE</scope>
    <source>
        <strain evidence="2">MM-2020</strain>
        <tissue evidence="2">Muscle</tissue>
    </source>
</reference>
<dbReference type="EMBL" id="JAHDVG010000483">
    <property type="protein sequence ID" value="KAH1171891.1"/>
    <property type="molecule type" value="Genomic_DNA"/>
</dbReference>
<evidence type="ECO:0000256" key="1">
    <source>
        <dbReference type="SAM" id="SignalP"/>
    </source>
</evidence>
<name>A0A9D3X207_9SAUR</name>
<proteinExistence type="predicted"/>
<dbReference type="Proteomes" id="UP000827986">
    <property type="component" value="Unassembled WGS sequence"/>
</dbReference>
<accession>A0A9D3X207</accession>
<feature type="chain" id="PRO_5038735081" description="Secreted protein" evidence="1">
    <location>
        <begin position="30"/>
        <end position="138"/>
    </location>
</feature>
<gene>
    <name evidence="2" type="ORF">KIL84_007509</name>
</gene>
<evidence type="ECO:0008006" key="4">
    <source>
        <dbReference type="Google" id="ProtNLM"/>
    </source>
</evidence>